<dbReference type="PATRIC" id="fig|945713.3.peg.1981"/>
<keyword evidence="6" id="KW-1133">Transmembrane helix</keyword>
<dbReference type="PROSITE" id="PS00198">
    <property type="entry name" value="4FE4S_FER_1"/>
    <property type="match status" value="1"/>
</dbReference>
<evidence type="ECO:0000256" key="4">
    <source>
        <dbReference type="ARBA" id="ARBA00023004"/>
    </source>
</evidence>
<dbReference type="GO" id="GO:0016491">
    <property type="term" value="F:oxidoreductase activity"/>
    <property type="evidence" value="ECO:0007669"/>
    <property type="project" value="UniProtKB-KW"/>
</dbReference>
<feature type="transmembrane region" description="Helical" evidence="6">
    <location>
        <begin position="591"/>
        <end position="610"/>
    </location>
</feature>
<dbReference type="GO" id="GO:0046872">
    <property type="term" value="F:metal ion binding"/>
    <property type="evidence" value="ECO:0007669"/>
    <property type="project" value="UniProtKB-KW"/>
</dbReference>
<dbReference type="KEGG" id="ial:IALB_1976"/>
<dbReference type="Pfam" id="PF13237">
    <property type="entry name" value="Fer4_10"/>
    <property type="match status" value="1"/>
</dbReference>
<evidence type="ECO:0000256" key="1">
    <source>
        <dbReference type="ARBA" id="ARBA00022630"/>
    </source>
</evidence>
<feature type="transmembrane region" description="Helical" evidence="6">
    <location>
        <begin position="654"/>
        <end position="672"/>
    </location>
</feature>
<dbReference type="InterPro" id="IPR050097">
    <property type="entry name" value="Ferredoxin-NADP_redctase_2"/>
</dbReference>
<evidence type="ECO:0000313" key="8">
    <source>
        <dbReference type="EMBL" id="AFH49682.1"/>
    </source>
</evidence>
<dbReference type="Proteomes" id="UP000007394">
    <property type="component" value="Chromosome"/>
</dbReference>
<dbReference type="RefSeq" id="WP_014560831.1">
    <property type="nucleotide sequence ID" value="NC_017464.1"/>
</dbReference>
<dbReference type="PROSITE" id="PS51379">
    <property type="entry name" value="4FE4S_FER_2"/>
    <property type="match status" value="2"/>
</dbReference>
<gene>
    <name evidence="8" type="ordered locus">IALB_1976</name>
</gene>
<feature type="transmembrane region" description="Helical" evidence="6">
    <location>
        <begin position="461"/>
        <end position="480"/>
    </location>
</feature>
<reference evidence="8 9" key="1">
    <citation type="journal article" date="2012" name="Front. Microbiol.">
        <title>Complete genome of Ignavibacterium album, a metabolically versatile, flagellated, facultative anaerobe from the phylum Chlorobi.</title>
        <authorList>
            <person name="Liu Z."/>
            <person name="Frigaard N.-U."/>
            <person name="Vogl K."/>
            <person name="Iino T."/>
            <person name="Ohkuma M."/>
            <person name="Overmann J."/>
            <person name="Bryant D.A."/>
        </authorList>
    </citation>
    <scope>NUCLEOTIDE SEQUENCE [LARGE SCALE GENOMIC DNA]</scope>
    <source>
        <strain evidence="9">DSM 19864 / JCM 16511 / NBRC 101810 / Mat9-16</strain>
    </source>
</reference>
<dbReference type="GO" id="GO:0051536">
    <property type="term" value="F:iron-sulfur cluster binding"/>
    <property type="evidence" value="ECO:0007669"/>
    <property type="project" value="UniProtKB-KW"/>
</dbReference>
<sequence length="826" mass="93537">MSFLSKYFNWLQKDVPTGEVEKYPEINENGETSVKGIFIIGDLTGIPLLKLAAESGKKIIEQFSSDSEFQKLRQSNNDKNIYDVIIVGAGPAGISAGLEASKKNFSFKILESAKKFNTIINFPKGKPIIAAPDDYQQQSDLKINDGVKESLIQELNEQIKNLDLPIKEGVMVEKIEKEGNHFNLVTSNGNYKSLRVILAIGKSGNARMLNVPGEDLPKVYNRLIDPNDAKGEDVLVVGGGDSALETAIAVSHCAKSVTVSYRKPAFARPKQQNEQKLKELVEQGKIKLLLETNVKEVKENSVVLLDKNKKEIEIPNSMVFTMIGKELPIQFFKRSNIKMEGELSLTSKLQFALLLLFAGVLYFGKSSEDYYEKFFGKLDSWGAVFGSLFTSEFWSKFFSLPSVILIDLFNNSKVWSVAKYINAFIAYISLIGFVLLGVYLLYKFLKDYLPQIKFNWQTFKYFYFISIGIFFAFVFFGGRYFGVEVLGKPQSFWYTGLYSLTILLFGLRRMKMKPTKYIKYQTWTLILIQALPLFILPEFVFPFLGKIGALGGKDGFMLTQVFPGESYWRSYGFILAWPLFLSNMYSSSPTAFWVVFSFIQTFVFIPYIVYRWGKGAYCGWICSCGALAETLGDEYRTLAPHGPKAKKWENFGQWALLAAFVVTGLKLLSGLYDFNIPIINEKVSYTANFLHNFYYIGIDVIFAGVLGVGVYFFLSGRVWCRFGCPLAAWMHMVSRFSRYRIFSDKKKCISCNICTKVCHMGIDVMNFANKGIPMNDVECVRCSACVVNCPTEVLYFGSLPEADTNNELYKNIELPVLNKNDWRSGL</sequence>
<dbReference type="Pfam" id="PF12801">
    <property type="entry name" value="Fer4_5"/>
    <property type="match status" value="2"/>
</dbReference>
<keyword evidence="5" id="KW-0411">Iron-sulfur</keyword>
<dbReference type="InterPro" id="IPR036188">
    <property type="entry name" value="FAD/NAD-bd_sf"/>
</dbReference>
<keyword evidence="9" id="KW-1185">Reference proteome</keyword>
<dbReference type="PANTHER" id="PTHR48105">
    <property type="entry name" value="THIOREDOXIN REDUCTASE 1-RELATED-RELATED"/>
    <property type="match status" value="1"/>
</dbReference>
<evidence type="ECO:0000313" key="9">
    <source>
        <dbReference type="Proteomes" id="UP000007394"/>
    </source>
</evidence>
<dbReference type="Gene3D" id="3.50.50.60">
    <property type="entry name" value="FAD/NAD(P)-binding domain"/>
    <property type="match status" value="2"/>
</dbReference>
<evidence type="ECO:0000259" key="7">
    <source>
        <dbReference type="PROSITE" id="PS51379"/>
    </source>
</evidence>
<dbReference type="eggNOG" id="COG0348">
    <property type="taxonomic scope" value="Bacteria"/>
</dbReference>
<evidence type="ECO:0000256" key="5">
    <source>
        <dbReference type="ARBA" id="ARBA00023014"/>
    </source>
</evidence>
<feature type="transmembrane region" description="Helical" evidence="6">
    <location>
        <begin position="383"/>
        <end position="408"/>
    </location>
</feature>
<dbReference type="Gene3D" id="3.30.70.20">
    <property type="match status" value="1"/>
</dbReference>
<dbReference type="eggNOG" id="COG0492">
    <property type="taxonomic scope" value="Bacteria"/>
</dbReference>
<feature type="domain" description="4Fe-4S ferredoxin-type" evidence="7">
    <location>
        <begin position="770"/>
        <end position="799"/>
    </location>
</feature>
<proteinExistence type="predicted"/>
<evidence type="ECO:0000256" key="2">
    <source>
        <dbReference type="ARBA" id="ARBA00022723"/>
    </source>
</evidence>
<organism evidence="8 9">
    <name type="scientific">Ignavibacterium album (strain DSM 19864 / JCM 16511 / NBRC 101810 / Mat9-16)</name>
    <dbReference type="NCBI Taxonomy" id="945713"/>
    <lineage>
        <taxon>Bacteria</taxon>
        <taxon>Pseudomonadati</taxon>
        <taxon>Ignavibacteriota</taxon>
        <taxon>Ignavibacteria</taxon>
        <taxon>Ignavibacteriales</taxon>
        <taxon>Ignavibacteriaceae</taxon>
        <taxon>Ignavibacterium</taxon>
    </lineage>
</organism>
<keyword evidence="2" id="KW-0479">Metal-binding</keyword>
<dbReference type="Pfam" id="PF13738">
    <property type="entry name" value="Pyr_redox_3"/>
    <property type="match status" value="1"/>
</dbReference>
<dbReference type="PRINTS" id="PR00368">
    <property type="entry name" value="FADPNR"/>
</dbReference>
<keyword evidence="1" id="KW-0285">Flavoprotein</keyword>
<dbReference type="AlphaFoldDB" id="I0AL25"/>
<accession>I0AL25</accession>
<feature type="transmembrane region" description="Helical" evidence="6">
    <location>
        <begin position="343"/>
        <end position="363"/>
    </location>
</feature>
<keyword evidence="6" id="KW-0472">Membrane</keyword>
<dbReference type="InterPro" id="IPR017900">
    <property type="entry name" value="4Fe4S_Fe_S_CS"/>
</dbReference>
<feature type="transmembrane region" description="Helical" evidence="6">
    <location>
        <begin position="492"/>
        <end position="510"/>
    </location>
</feature>
<feature type="transmembrane region" description="Helical" evidence="6">
    <location>
        <begin position="522"/>
        <end position="545"/>
    </location>
</feature>
<dbReference type="STRING" id="945713.IALB_1976"/>
<feature type="domain" description="4Fe-4S ferredoxin-type" evidence="7">
    <location>
        <begin position="739"/>
        <end position="768"/>
    </location>
</feature>
<keyword evidence="3" id="KW-0560">Oxidoreductase</keyword>
<dbReference type="PRINTS" id="PR00469">
    <property type="entry name" value="PNDRDTASEII"/>
</dbReference>
<keyword evidence="4" id="KW-0408">Iron</keyword>
<evidence type="ECO:0000256" key="6">
    <source>
        <dbReference type="SAM" id="Phobius"/>
    </source>
</evidence>
<evidence type="ECO:0000256" key="3">
    <source>
        <dbReference type="ARBA" id="ARBA00023002"/>
    </source>
</evidence>
<dbReference type="HOGENOM" id="CLU_342819_0_0_10"/>
<keyword evidence="6" id="KW-0812">Transmembrane</keyword>
<feature type="transmembrane region" description="Helical" evidence="6">
    <location>
        <begin position="692"/>
        <end position="714"/>
    </location>
</feature>
<name>I0AL25_IGNAJ</name>
<dbReference type="SUPFAM" id="SSF51905">
    <property type="entry name" value="FAD/NAD(P)-binding domain"/>
    <property type="match status" value="1"/>
</dbReference>
<protein>
    <submittedName>
        <fullName evidence="8">Thioredoxin reductase</fullName>
    </submittedName>
</protein>
<feature type="transmembrane region" description="Helical" evidence="6">
    <location>
        <begin position="420"/>
        <end position="441"/>
    </location>
</feature>
<dbReference type="EMBL" id="CP003418">
    <property type="protein sequence ID" value="AFH49682.1"/>
    <property type="molecule type" value="Genomic_DNA"/>
</dbReference>
<dbReference type="SUPFAM" id="SSF54862">
    <property type="entry name" value="4Fe-4S ferredoxins"/>
    <property type="match status" value="1"/>
</dbReference>
<dbReference type="InterPro" id="IPR017896">
    <property type="entry name" value="4Fe4S_Fe-S-bd"/>
</dbReference>